<dbReference type="RefSeq" id="WP_145275722.1">
    <property type="nucleotide sequence ID" value="NZ_CP036426.1"/>
</dbReference>
<dbReference type="Proteomes" id="UP000317835">
    <property type="component" value="Chromosome"/>
</dbReference>
<reference evidence="1 2" key="1">
    <citation type="submission" date="2019-02" db="EMBL/GenBank/DDBJ databases">
        <title>Deep-cultivation of Planctomycetes and their phenomic and genomic characterization uncovers novel biology.</title>
        <authorList>
            <person name="Wiegand S."/>
            <person name="Jogler M."/>
            <person name="Boedeker C."/>
            <person name="Pinto D."/>
            <person name="Vollmers J."/>
            <person name="Rivas-Marin E."/>
            <person name="Kohn T."/>
            <person name="Peeters S.H."/>
            <person name="Heuer A."/>
            <person name="Rast P."/>
            <person name="Oberbeckmann S."/>
            <person name="Bunk B."/>
            <person name="Jeske O."/>
            <person name="Meyerdierks A."/>
            <person name="Storesund J.E."/>
            <person name="Kallscheuer N."/>
            <person name="Luecker S."/>
            <person name="Lage O.M."/>
            <person name="Pohl T."/>
            <person name="Merkel B.J."/>
            <person name="Hornburger P."/>
            <person name="Mueller R.-W."/>
            <person name="Bruemmer F."/>
            <person name="Labrenz M."/>
            <person name="Spormann A.M."/>
            <person name="Op den Camp H."/>
            <person name="Overmann J."/>
            <person name="Amann R."/>
            <person name="Jetten M.S.M."/>
            <person name="Mascher T."/>
            <person name="Medema M.H."/>
            <person name="Devos D.P."/>
            <person name="Kaster A.-K."/>
            <person name="Ovreas L."/>
            <person name="Rohde M."/>
            <person name="Galperin M.Y."/>
            <person name="Jogler C."/>
        </authorList>
    </citation>
    <scope>NUCLEOTIDE SEQUENCE [LARGE SCALE GENOMIC DNA]</scope>
    <source>
        <strain evidence="1 2">ElP</strain>
    </source>
</reference>
<accession>A0A518HAD7</accession>
<organism evidence="1 2">
    <name type="scientific">Tautonia plasticadhaerens</name>
    <dbReference type="NCBI Taxonomy" id="2527974"/>
    <lineage>
        <taxon>Bacteria</taxon>
        <taxon>Pseudomonadati</taxon>
        <taxon>Planctomycetota</taxon>
        <taxon>Planctomycetia</taxon>
        <taxon>Isosphaerales</taxon>
        <taxon>Isosphaeraceae</taxon>
        <taxon>Tautonia</taxon>
    </lineage>
</organism>
<keyword evidence="2" id="KW-1185">Reference proteome</keyword>
<evidence type="ECO:0000313" key="2">
    <source>
        <dbReference type="Proteomes" id="UP000317835"/>
    </source>
</evidence>
<name>A0A518HAD7_9BACT</name>
<protein>
    <submittedName>
        <fullName evidence="1">Uncharacterized protein</fullName>
    </submittedName>
</protein>
<evidence type="ECO:0000313" key="1">
    <source>
        <dbReference type="EMBL" id="QDV37716.1"/>
    </source>
</evidence>
<gene>
    <name evidence="1" type="ORF">ElP_56590</name>
</gene>
<sequence length="129" mass="14449">MNNHHLLLNDVTRILRLKPHRIAYAIATGQIDEPALRIANKRVFAEEDVRRLAVHFRVTPRWPSPDPATEDSDQVDRHEGLVLKPPFEVRSTGESAHEVRDGAGEVYCWAADRARALIVAGLLESAVKA</sequence>
<proteinExistence type="predicted"/>
<dbReference type="EMBL" id="CP036426">
    <property type="protein sequence ID" value="QDV37716.1"/>
    <property type="molecule type" value="Genomic_DNA"/>
</dbReference>
<dbReference type="KEGG" id="tpla:ElP_56590"/>
<dbReference type="AlphaFoldDB" id="A0A518HAD7"/>
<dbReference type="OrthoDB" id="292485at2"/>